<accession>A0ACB9K4W2</accession>
<proteinExistence type="predicted"/>
<evidence type="ECO:0000313" key="2">
    <source>
        <dbReference type="Proteomes" id="UP001056120"/>
    </source>
</evidence>
<dbReference type="EMBL" id="CM042018">
    <property type="protein sequence ID" value="KAI3827245.1"/>
    <property type="molecule type" value="Genomic_DNA"/>
</dbReference>
<reference evidence="1 2" key="2">
    <citation type="journal article" date="2022" name="Mol. Ecol. Resour.">
        <title>The genomes of chicory, endive, great burdock and yacon provide insights into Asteraceae paleo-polyploidization history and plant inulin production.</title>
        <authorList>
            <person name="Fan W."/>
            <person name="Wang S."/>
            <person name="Wang H."/>
            <person name="Wang A."/>
            <person name="Jiang F."/>
            <person name="Liu H."/>
            <person name="Zhao H."/>
            <person name="Xu D."/>
            <person name="Zhang Y."/>
        </authorList>
    </citation>
    <scope>NUCLEOTIDE SEQUENCE [LARGE SCALE GENOMIC DNA]</scope>
    <source>
        <strain evidence="2">cv. Yunnan</strain>
        <tissue evidence="1">Leaves</tissue>
    </source>
</reference>
<evidence type="ECO:0000313" key="1">
    <source>
        <dbReference type="EMBL" id="KAI3827245.1"/>
    </source>
</evidence>
<comment type="caution">
    <text evidence="1">The sequence shown here is derived from an EMBL/GenBank/DDBJ whole genome shotgun (WGS) entry which is preliminary data.</text>
</comment>
<dbReference type="Proteomes" id="UP001056120">
    <property type="component" value="Linkage Group LG01"/>
</dbReference>
<keyword evidence="2" id="KW-1185">Reference proteome</keyword>
<reference evidence="2" key="1">
    <citation type="journal article" date="2022" name="Mol. Ecol. Resour.">
        <title>The genomes of chicory, endive, great burdock and yacon provide insights into Asteraceae palaeo-polyploidization history and plant inulin production.</title>
        <authorList>
            <person name="Fan W."/>
            <person name="Wang S."/>
            <person name="Wang H."/>
            <person name="Wang A."/>
            <person name="Jiang F."/>
            <person name="Liu H."/>
            <person name="Zhao H."/>
            <person name="Xu D."/>
            <person name="Zhang Y."/>
        </authorList>
    </citation>
    <scope>NUCLEOTIDE SEQUENCE [LARGE SCALE GENOMIC DNA]</scope>
    <source>
        <strain evidence="2">cv. Yunnan</strain>
    </source>
</reference>
<gene>
    <name evidence="1" type="ORF">L1987_01317</name>
</gene>
<organism evidence="1 2">
    <name type="scientific">Smallanthus sonchifolius</name>
    <dbReference type="NCBI Taxonomy" id="185202"/>
    <lineage>
        <taxon>Eukaryota</taxon>
        <taxon>Viridiplantae</taxon>
        <taxon>Streptophyta</taxon>
        <taxon>Embryophyta</taxon>
        <taxon>Tracheophyta</taxon>
        <taxon>Spermatophyta</taxon>
        <taxon>Magnoliopsida</taxon>
        <taxon>eudicotyledons</taxon>
        <taxon>Gunneridae</taxon>
        <taxon>Pentapetalae</taxon>
        <taxon>asterids</taxon>
        <taxon>campanulids</taxon>
        <taxon>Asterales</taxon>
        <taxon>Asteraceae</taxon>
        <taxon>Asteroideae</taxon>
        <taxon>Heliantheae alliance</taxon>
        <taxon>Millerieae</taxon>
        <taxon>Smallanthus</taxon>
    </lineage>
</organism>
<protein>
    <submittedName>
        <fullName evidence="1">Uncharacterized protein</fullName>
    </submittedName>
</protein>
<name>A0ACB9K4W2_9ASTR</name>
<sequence>MKSLDLRDSKLSNLYLGHTPHLETLELGGCNDLVEVHMLVECPKLKFLNIGRSKLNNLYLGLTPHLETLYLGGCEELVELHMPVECPKLKILNLSGSKDVLPGFDSLATLELIAESFDICPLHPNNNLPKLQFKVSYFEPVFSLSGNLEKLISFGLCACTNLEIFSASICGLQCLGKLTLEGSIPEVPKDLYRLENLERLTLSIKEIKHLPDSIFEKLPEELGCLECLKELNIEGAGISRLPQSIFQLKGICIVGSKWRLESYSQYEPPLLIVVKE</sequence>